<feature type="non-terminal residue" evidence="1">
    <location>
        <position position="1"/>
    </location>
</feature>
<dbReference type="AlphaFoldDB" id="A0A1H0UGT7"/>
<accession>A0A1H0UGT7</accession>
<name>A0A1H0UGT7_SELRU</name>
<protein>
    <submittedName>
        <fullName evidence="1">Uncharacterized protein</fullName>
    </submittedName>
</protein>
<proteinExistence type="predicted"/>
<dbReference type="Proteomes" id="UP000182412">
    <property type="component" value="Unassembled WGS sequence"/>
</dbReference>
<organism evidence="1 2">
    <name type="scientific">Selenomonas ruminantium</name>
    <dbReference type="NCBI Taxonomy" id="971"/>
    <lineage>
        <taxon>Bacteria</taxon>
        <taxon>Bacillati</taxon>
        <taxon>Bacillota</taxon>
        <taxon>Negativicutes</taxon>
        <taxon>Selenomonadales</taxon>
        <taxon>Selenomonadaceae</taxon>
        <taxon>Selenomonas</taxon>
    </lineage>
</organism>
<evidence type="ECO:0000313" key="2">
    <source>
        <dbReference type="Proteomes" id="UP000182412"/>
    </source>
</evidence>
<evidence type="ECO:0000313" key="1">
    <source>
        <dbReference type="EMBL" id="SDP65389.1"/>
    </source>
</evidence>
<reference evidence="1 2" key="1">
    <citation type="submission" date="2016-10" db="EMBL/GenBank/DDBJ databases">
        <authorList>
            <person name="de Groot N.N."/>
        </authorList>
    </citation>
    <scope>NUCLEOTIDE SEQUENCE [LARGE SCALE GENOMIC DNA]</scope>
    <source>
        <strain evidence="1 2">S137</strain>
    </source>
</reference>
<sequence length="60" mass="6695">AIGTNRCSRNKNIDVFAAYSRDLAILTQIYLWVEAGMLIRRRNDCLNEVKAGPQTNVAGI</sequence>
<gene>
    <name evidence="1" type="ORF">SAMN05216366_1331</name>
</gene>
<dbReference type="EMBL" id="FNJQ01000033">
    <property type="protein sequence ID" value="SDP65389.1"/>
    <property type="molecule type" value="Genomic_DNA"/>
</dbReference>